<dbReference type="GO" id="GO:0005869">
    <property type="term" value="C:dynactin complex"/>
    <property type="evidence" value="ECO:0007669"/>
    <property type="project" value="InterPro"/>
</dbReference>
<protein>
    <submittedName>
        <fullName evidence="4">Dctn2 protein</fullName>
    </submittedName>
</protein>
<evidence type="ECO:0000256" key="1">
    <source>
        <dbReference type="ARBA" id="ARBA00004496"/>
    </source>
</evidence>
<dbReference type="OrthoDB" id="4977at2759"/>
<organism evidence="4 5">
    <name type="scientific">Symbiodinium natans</name>
    <dbReference type="NCBI Taxonomy" id="878477"/>
    <lineage>
        <taxon>Eukaryota</taxon>
        <taxon>Sar</taxon>
        <taxon>Alveolata</taxon>
        <taxon>Dinophyceae</taxon>
        <taxon>Suessiales</taxon>
        <taxon>Symbiodiniaceae</taxon>
        <taxon>Symbiodinium</taxon>
    </lineage>
</organism>
<comment type="caution">
    <text evidence="4">The sequence shown here is derived from an EMBL/GenBank/DDBJ whole genome shotgun (WGS) entry which is preliminary data.</text>
</comment>
<evidence type="ECO:0000313" key="4">
    <source>
        <dbReference type="EMBL" id="CAE7286703.1"/>
    </source>
</evidence>
<dbReference type="Proteomes" id="UP000604046">
    <property type="component" value="Unassembled WGS sequence"/>
</dbReference>
<dbReference type="GO" id="GO:0007017">
    <property type="term" value="P:microtubule-based process"/>
    <property type="evidence" value="ECO:0007669"/>
    <property type="project" value="InterPro"/>
</dbReference>
<evidence type="ECO:0000256" key="2">
    <source>
        <dbReference type="ARBA" id="ARBA00022490"/>
    </source>
</evidence>
<keyword evidence="2" id="KW-0963">Cytoplasm</keyword>
<dbReference type="Pfam" id="PF04912">
    <property type="entry name" value="Dynamitin"/>
    <property type="match status" value="1"/>
</dbReference>
<sequence length="330" mass="34931">MESSRGRLEEVVFETPDPPQRAAHTTSSKVAQPGSPTKAHGQEGIDNSTLPVQAAFSSFADKEGAAAAKARAAAKPRRGYEVAPPGFEPPEQRLARLQAEVADLLRLAQASAEKEAVAAELLGGDPTEMTAELKVLEKRLAALSEGSAPWRGAAGKKATGGYTMPASLIGQLDRLASGQPGPSAGEGQVTYQINYTPSAASIGDGAKLAAMESSISDIEKQLGVLEPISHFPDLQTAVTQLQKRLALLDAPKLEAITKGVDKVAREVEQVLAKKAQLEGTVDRDLDHKVSQLYDFCHRWSATAASLPQIVARLQSLQACARMSFCLCVRG</sequence>
<dbReference type="GO" id="GO:0005737">
    <property type="term" value="C:cytoplasm"/>
    <property type="evidence" value="ECO:0007669"/>
    <property type="project" value="UniProtKB-SubCell"/>
</dbReference>
<evidence type="ECO:0000313" key="5">
    <source>
        <dbReference type="Proteomes" id="UP000604046"/>
    </source>
</evidence>
<feature type="compositionally biased region" description="Basic and acidic residues" evidence="3">
    <location>
        <begin position="1"/>
        <end position="10"/>
    </location>
</feature>
<proteinExistence type="predicted"/>
<gene>
    <name evidence="4" type="primary">dctn2</name>
    <name evidence="4" type="ORF">SNAT2548_LOCUS15159</name>
</gene>
<reference evidence="4" key="1">
    <citation type="submission" date="2021-02" db="EMBL/GenBank/DDBJ databases">
        <authorList>
            <person name="Dougan E. K."/>
            <person name="Rhodes N."/>
            <person name="Thang M."/>
            <person name="Chan C."/>
        </authorList>
    </citation>
    <scope>NUCLEOTIDE SEQUENCE</scope>
</reference>
<comment type="subcellular location">
    <subcellularLocation>
        <location evidence="1">Cytoplasm</location>
    </subcellularLocation>
</comment>
<dbReference type="InterPro" id="IPR028133">
    <property type="entry name" value="Dynamitin"/>
</dbReference>
<keyword evidence="5" id="KW-1185">Reference proteome</keyword>
<dbReference type="AlphaFoldDB" id="A0A812NGH4"/>
<dbReference type="EMBL" id="CAJNDS010001879">
    <property type="protein sequence ID" value="CAE7286703.1"/>
    <property type="molecule type" value="Genomic_DNA"/>
</dbReference>
<name>A0A812NGH4_9DINO</name>
<evidence type="ECO:0000256" key="3">
    <source>
        <dbReference type="SAM" id="MobiDB-lite"/>
    </source>
</evidence>
<accession>A0A812NGH4</accession>
<feature type="region of interest" description="Disordered" evidence="3">
    <location>
        <begin position="1"/>
        <end position="50"/>
    </location>
</feature>
<dbReference type="PANTHER" id="PTHR15346">
    <property type="entry name" value="DYNACTIN SUBUNIT"/>
    <property type="match status" value="1"/>
</dbReference>